<feature type="compositionally biased region" description="Low complexity" evidence="1">
    <location>
        <begin position="75"/>
        <end position="85"/>
    </location>
</feature>
<comment type="caution">
    <text evidence="2">The sequence shown here is derived from an EMBL/GenBank/DDBJ whole genome shotgun (WGS) entry which is preliminary data.</text>
</comment>
<protein>
    <submittedName>
        <fullName evidence="2">Uncharacterized protein</fullName>
    </submittedName>
</protein>
<organism evidence="2 3">
    <name type="scientific">Stylosanthes scabra</name>
    <dbReference type="NCBI Taxonomy" id="79078"/>
    <lineage>
        <taxon>Eukaryota</taxon>
        <taxon>Viridiplantae</taxon>
        <taxon>Streptophyta</taxon>
        <taxon>Embryophyta</taxon>
        <taxon>Tracheophyta</taxon>
        <taxon>Spermatophyta</taxon>
        <taxon>Magnoliopsida</taxon>
        <taxon>eudicotyledons</taxon>
        <taxon>Gunneridae</taxon>
        <taxon>Pentapetalae</taxon>
        <taxon>rosids</taxon>
        <taxon>fabids</taxon>
        <taxon>Fabales</taxon>
        <taxon>Fabaceae</taxon>
        <taxon>Papilionoideae</taxon>
        <taxon>50 kb inversion clade</taxon>
        <taxon>dalbergioids sensu lato</taxon>
        <taxon>Dalbergieae</taxon>
        <taxon>Pterocarpus clade</taxon>
        <taxon>Stylosanthes</taxon>
    </lineage>
</organism>
<feature type="compositionally biased region" description="Basic residues" evidence="1">
    <location>
        <begin position="9"/>
        <end position="21"/>
    </location>
</feature>
<feature type="compositionally biased region" description="Basic and acidic residues" evidence="1">
    <location>
        <begin position="57"/>
        <end position="72"/>
    </location>
</feature>
<feature type="region of interest" description="Disordered" evidence="1">
    <location>
        <begin position="1"/>
        <end position="85"/>
    </location>
</feature>
<dbReference type="EMBL" id="JASCZI010091142">
    <property type="protein sequence ID" value="MED6149168.1"/>
    <property type="molecule type" value="Genomic_DNA"/>
</dbReference>
<evidence type="ECO:0000313" key="2">
    <source>
        <dbReference type="EMBL" id="MED6149168.1"/>
    </source>
</evidence>
<proteinExistence type="predicted"/>
<accession>A0ABU6TMH9</accession>
<evidence type="ECO:0000256" key="1">
    <source>
        <dbReference type="SAM" id="MobiDB-lite"/>
    </source>
</evidence>
<feature type="compositionally biased region" description="Pro residues" evidence="1">
    <location>
        <begin position="32"/>
        <end position="47"/>
    </location>
</feature>
<sequence length="95" mass="10519">MTRGDRGRGSRGRRAWPRKRPSIPVDLRQDDPAPPLPATATPPPAVIPTPSLLEEVEIPRYQDMSHRDKRYTQESAGSGSFSSSGDRICYCGLQL</sequence>
<dbReference type="Proteomes" id="UP001341840">
    <property type="component" value="Unassembled WGS sequence"/>
</dbReference>
<evidence type="ECO:0000313" key="3">
    <source>
        <dbReference type="Proteomes" id="UP001341840"/>
    </source>
</evidence>
<name>A0ABU6TMH9_9FABA</name>
<reference evidence="2 3" key="1">
    <citation type="journal article" date="2023" name="Plants (Basel)">
        <title>Bridging the Gap: Combining Genomics and Transcriptomics Approaches to Understand Stylosanthes scabra, an Orphan Legume from the Brazilian Caatinga.</title>
        <authorList>
            <person name="Ferreira-Neto J.R.C."/>
            <person name="da Silva M.D."/>
            <person name="Binneck E."/>
            <person name="de Melo N.F."/>
            <person name="da Silva R.H."/>
            <person name="de Melo A.L.T.M."/>
            <person name="Pandolfi V."/>
            <person name="Bustamante F.O."/>
            <person name="Brasileiro-Vidal A.C."/>
            <person name="Benko-Iseppon A.M."/>
        </authorList>
    </citation>
    <scope>NUCLEOTIDE SEQUENCE [LARGE SCALE GENOMIC DNA]</scope>
    <source>
        <tissue evidence="2">Leaves</tissue>
    </source>
</reference>
<gene>
    <name evidence="2" type="ORF">PIB30_059872</name>
</gene>
<keyword evidence="3" id="KW-1185">Reference proteome</keyword>